<dbReference type="EMBL" id="MU839828">
    <property type="protein sequence ID" value="KAK1759948.1"/>
    <property type="molecule type" value="Genomic_DNA"/>
</dbReference>
<comment type="caution">
    <text evidence="3">The sequence shown here is derived from an EMBL/GenBank/DDBJ whole genome shotgun (WGS) entry which is preliminary data.</text>
</comment>
<evidence type="ECO:0000313" key="3">
    <source>
        <dbReference type="EMBL" id="KAK1759948.1"/>
    </source>
</evidence>
<evidence type="ECO:0000259" key="1">
    <source>
        <dbReference type="Pfam" id="PF06985"/>
    </source>
</evidence>
<dbReference type="InterPro" id="IPR010730">
    <property type="entry name" value="HET"/>
</dbReference>
<dbReference type="Pfam" id="PF06985">
    <property type="entry name" value="HET"/>
    <property type="match status" value="1"/>
</dbReference>
<dbReference type="AlphaFoldDB" id="A0AAJ0BMI6"/>
<evidence type="ECO:0000313" key="4">
    <source>
        <dbReference type="Proteomes" id="UP001239445"/>
    </source>
</evidence>
<feature type="domain" description="Heterokaryon incompatibility" evidence="1">
    <location>
        <begin position="23"/>
        <end position="114"/>
    </location>
</feature>
<evidence type="ECO:0000259" key="2">
    <source>
        <dbReference type="Pfam" id="PF26640"/>
    </source>
</evidence>
<reference evidence="3" key="1">
    <citation type="submission" date="2023-06" db="EMBL/GenBank/DDBJ databases">
        <title>Genome-scale phylogeny and comparative genomics of the fungal order Sordariales.</title>
        <authorList>
            <consortium name="Lawrence Berkeley National Laboratory"/>
            <person name="Hensen N."/>
            <person name="Bonometti L."/>
            <person name="Westerberg I."/>
            <person name="Brannstrom I.O."/>
            <person name="Guillou S."/>
            <person name="Cros-Aarteil S."/>
            <person name="Calhoun S."/>
            <person name="Haridas S."/>
            <person name="Kuo A."/>
            <person name="Mondo S."/>
            <person name="Pangilinan J."/>
            <person name="Riley R."/>
            <person name="Labutti K."/>
            <person name="Andreopoulos B."/>
            <person name="Lipzen A."/>
            <person name="Chen C."/>
            <person name="Yanf M."/>
            <person name="Daum C."/>
            <person name="Ng V."/>
            <person name="Clum A."/>
            <person name="Steindorff A."/>
            <person name="Ohm R."/>
            <person name="Martin F."/>
            <person name="Silar P."/>
            <person name="Natvig D."/>
            <person name="Lalanne C."/>
            <person name="Gautier V."/>
            <person name="Ament-Velasquez S.L."/>
            <person name="Kruys A."/>
            <person name="Hutchinson M.I."/>
            <person name="Powell A.J."/>
            <person name="Barry K."/>
            <person name="Miller A.N."/>
            <person name="Grigoriev I.V."/>
            <person name="Debuchy R."/>
            <person name="Gladieux P."/>
            <person name="Thoren M.H."/>
            <person name="Johannesson H."/>
        </authorList>
    </citation>
    <scope>NUCLEOTIDE SEQUENCE</scope>
    <source>
        <strain evidence="3">PSN4</strain>
    </source>
</reference>
<protein>
    <submittedName>
        <fullName evidence="3">Heterokaryon incompatibility protein-domain-containing protein</fullName>
    </submittedName>
</protein>
<dbReference type="Proteomes" id="UP001239445">
    <property type="component" value="Unassembled WGS sequence"/>
</dbReference>
<organism evidence="3 4">
    <name type="scientific">Echria macrotheca</name>
    <dbReference type="NCBI Taxonomy" id="438768"/>
    <lineage>
        <taxon>Eukaryota</taxon>
        <taxon>Fungi</taxon>
        <taxon>Dikarya</taxon>
        <taxon>Ascomycota</taxon>
        <taxon>Pezizomycotina</taxon>
        <taxon>Sordariomycetes</taxon>
        <taxon>Sordariomycetidae</taxon>
        <taxon>Sordariales</taxon>
        <taxon>Schizotheciaceae</taxon>
        <taxon>Echria</taxon>
    </lineage>
</organism>
<feature type="domain" description="DUF8212" evidence="2">
    <location>
        <begin position="222"/>
        <end position="311"/>
    </location>
</feature>
<name>A0AAJ0BMI6_9PEZI</name>
<keyword evidence="4" id="KW-1185">Reference proteome</keyword>
<dbReference type="PANTHER" id="PTHR10622:SF10">
    <property type="entry name" value="HET DOMAIN-CONTAINING PROTEIN"/>
    <property type="match status" value="1"/>
</dbReference>
<dbReference type="Pfam" id="PF26640">
    <property type="entry name" value="DUF8212"/>
    <property type="match status" value="1"/>
</dbReference>
<gene>
    <name evidence="3" type="ORF">QBC47DRAFT_316861</name>
</gene>
<dbReference type="InterPro" id="IPR058525">
    <property type="entry name" value="DUF8212"/>
</dbReference>
<dbReference type="PANTHER" id="PTHR10622">
    <property type="entry name" value="HET DOMAIN-CONTAINING PROTEIN"/>
    <property type="match status" value="1"/>
</dbReference>
<proteinExistence type="predicted"/>
<sequence>MRLLNAHSGLMSDFVSDDAIPDYAILSHTWASDEEVSFRQWENRTTSDISHRSGFVKIKNFCTLAASHGFQWVWVDTCCIDKTSSAELTEAINAMFRWYQNATTCYVYLADIQTHSARENLSSSRWFTRGWTLQELIAPKDVRFYSATWDFIDTKANLCDLISSVTNIDTHILTGGEIETVSVARRMSWASGRKTSRVEDIAYCLLGIFDINLPLIYGEGRKAFQRLQEAIMLKTPDQSLFAWGKPVTEPSDIITDDQFIGIDPIPWKSPAERLPLLGLFADGPEQFQSSREIEPLVHPFSHELRRTNPPALVSGGVLLGLVTTASLFKSALHLDQPALSFPVQIYVVLLMCSTKGLRGKLVGLFLRKWGEGYAARSPEWGLFDAKISGKLFRPMIQQWHVAKEPTFQLSNGDIIYRRFSSHVESPTSLIGTVDRITLGDLPVFRVAPMGLYNEHSIVHYFELTPSEGVAVEFGRSPGSAGLIGSFVVGVFPIEFWDPVTQSETHHTRVRPIKRDQSLCHLQVTAMACEYVVLEREGYPKIYIRVEKKPLGNRDSEVVVVDFFLGEEGPMADRAKNIITQGCR</sequence>
<accession>A0AAJ0BMI6</accession>